<dbReference type="Proteomes" id="UP000029692">
    <property type="component" value="Unassembled WGS sequence"/>
</dbReference>
<comment type="subunit">
    <text evidence="3">The glycine cleavage system is composed of four proteins: P, T, L and H.</text>
</comment>
<dbReference type="InterPro" id="IPR033753">
    <property type="entry name" value="GCV_H/Fam206"/>
</dbReference>
<dbReference type="STRING" id="1480694.DC28_09015"/>
<dbReference type="InterPro" id="IPR003016">
    <property type="entry name" value="2-oxoA_DH_lipoyl-BS"/>
</dbReference>
<feature type="domain" description="Lipoyl-binding" evidence="5">
    <location>
        <begin position="22"/>
        <end position="104"/>
    </location>
</feature>
<dbReference type="AlphaFoldDB" id="A0A098QZL4"/>
<comment type="caution">
    <text evidence="6">The sequence shown here is derived from an EMBL/GenBank/DDBJ whole genome shotgun (WGS) entry which is preliminary data.</text>
</comment>
<dbReference type="NCBIfam" id="NF002270">
    <property type="entry name" value="PRK01202.1"/>
    <property type="match status" value="1"/>
</dbReference>
<comment type="similarity">
    <text evidence="1 3">Belongs to the GcvH family.</text>
</comment>
<evidence type="ECO:0000313" key="6">
    <source>
        <dbReference type="EMBL" id="KGE71927.1"/>
    </source>
</evidence>
<dbReference type="GO" id="GO:0019464">
    <property type="term" value="P:glycine decarboxylation via glycine cleavage system"/>
    <property type="evidence" value="ECO:0007669"/>
    <property type="project" value="UniProtKB-UniRule"/>
</dbReference>
<evidence type="ECO:0000256" key="1">
    <source>
        <dbReference type="ARBA" id="ARBA00009249"/>
    </source>
</evidence>
<dbReference type="GO" id="GO:0009249">
    <property type="term" value="P:protein lipoylation"/>
    <property type="evidence" value="ECO:0007669"/>
    <property type="project" value="TreeGrafter"/>
</dbReference>
<dbReference type="InterPro" id="IPR002930">
    <property type="entry name" value="GCV_H"/>
</dbReference>
<dbReference type="PANTHER" id="PTHR11715:SF3">
    <property type="entry name" value="GLYCINE CLEAVAGE SYSTEM H PROTEIN-RELATED"/>
    <property type="match status" value="1"/>
</dbReference>
<dbReference type="PROSITE" id="PS50968">
    <property type="entry name" value="BIOTINYL_LIPOYL"/>
    <property type="match status" value="1"/>
</dbReference>
<dbReference type="CDD" id="cd06848">
    <property type="entry name" value="GCS_H"/>
    <property type="match status" value="1"/>
</dbReference>
<dbReference type="PROSITE" id="PS00189">
    <property type="entry name" value="LIPOYL"/>
    <property type="match status" value="1"/>
</dbReference>
<dbReference type="InterPro" id="IPR017453">
    <property type="entry name" value="GCV_H_sub"/>
</dbReference>
<dbReference type="InterPro" id="IPR000089">
    <property type="entry name" value="Biotin_lipoyl"/>
</dbReference>
<comment type="function">
    <text evidence="3">The glycine cleavage system catalyzes the degradation of glycine. The H protein shuttles the methylamine group of glycine from the P protein to the T protein.</text>
</comment>
<dbReference type="GO" id="GO:0005737">
    <property type="term" value="C:cytoplasm"/>
    <property type="evidence" value="ECO:0007669"/>
    <property type="project" value="TreeGrafter"/>
</dbReference>
<dbReference type="eggNOG" id="COG0509">
    <property type="taxonomic scope" value="Bacteria"/>
</dbReference>
<comment type="cofactor">
    <cofactor evidence="3">
        <name>(R)-lipoate</name>
        <dbReference type="ChEBI" id="CHEBI:83088"/>
    </cofactor>
    <text evidence="3">Binds 1 lipoyl cofactor covalently.</text>
</comment>
<dbReference type="NCBIfam" id="TIGR00527">
    <property type="entry name" value="gcvH"/>
    <property type="match status" value="1"/>
</dbReference>
<accession>A0A098QZL4</accession>
<gene>
    <name evidence="3" type="primary">gcvH</name>
    <name evidence="6" type="ORF">DC28_09015</name>
</gene>
<keyword evidence="2 3" id="KW-0450">Lipoyl</keyword>
<dbReference type="Gene3D" id="2.40.50.100">
    <property type="match status" value="1"/>
</dbReference>
<evidence type="ECO:0000313" key="7">
    <source>
        <dbReference type="Proteomes" id="UP000029692"/>
    </source>
</evidence>
<keyword evidence="7" id="KW-1185">Reference proteome</keyword>
<evidence type="ECO:0000256" key="2">
    <source>
        <dbReference type="ARBA" id="ARBA00022823"/>
    </source>
</evidence>
<evidence type="ECO:0000256" key="3">
    <source>
        <dbReference type="HAMAP-Rule" id="MF_00272"/>
    </source>
</evidence>
<organism evidence="6 7">
    <name type="scientific">Spirochaeta lutea</name>
    <dbReference type="NCBI Taxonomy" id="1480694"/>
    <lineage>
        <taxon>Bacteria</taxon>
        <taxon>Pseudomonadati</taxon>
        <taxon>Spirochaetota</taxon>
        <taxon>Spirochaetia</taxon>
        <taxon>Spirochaetales</taxon>
        <taxon>Spirochaetaceae</taxon>
        <taxon>Spirochaeta</taxon>
    </lineage>
</organism>
<reference evidence="6 7" key="1">
    <citation type="submission" date="2014-05" db="EMBL/GenBank/DDBJ databases">
        <title>De novo Genome Sequence of Spirocheata sp.</title>
        <authorList>
            <person name="Shivani Y."/>
            <person name="Subhash Y."/>
            <person name="Tushar L."/>
            <person name="Sasikala C."/>
            <person name="Ramana C.V."/>
        </authorList>
    </citation>
    <scope>NUCLEOTIDE SEQUENCE [LARGE SCALE GENOMIC DNA]</scope>
    <source>
        <strain evidence="6 7">JC230</strain>
    </source>
</reference>
<dbReference type="GO" id="GO:0005960">
    <property type="term" value="C:glycine cleavage complex"/>
    <property type="evidence" value="ECO:0007669"/>
    <property type="project" value="InterPro"/>
</dbReference>
<sequence length="129" mass="14442">MTFDETVRYQDSHEWARKDGDFYVIGISDFAQDSLGDVVFVEFPELGATLKKGSAFGVVESVKAASDVFMPLGGEVVEINTVLKDSPEKINQDPFGDGWILKIKATSDQDFQNLMDAEEYKNYTKDLDD</sequence>
<evidence type="ECO:0000256" key="4">
    <source>
        <dbReference type="PIRSR" id="PIRSR617453-50"/>
    </source>
</evidence>
<protein>
    <recommendedName>
        <fullName evidence="3">Glycine cleavage system H protein</fullName>
    </recommendedName>
</protein>
<dbReference type="RefSeq" id="WP_037547802.1">
    <property type="nucleotide sequence ID" value="NZ_JNUP01000064.1"/>
</dbReference>
<dbReference type="HAMAP" id="MF_00272">
    <property type="entry name" value="GcvH"/>
    <property type="match status" value="1"/>
</dbReference>
<dbReference type="EMBL" id="JNUP01000064">
    <property type="protein sequence ID" value="KGE71927.1"/>
    <property type="molecule type" value="Genomic_DNA"/>
</dbReference>
<proteinExistence type="inferred from homology"/>
<name>A0A098QZL4_9SPIO</name>
<dbReference type="PANTHER" id="PTHR11715">
    <property type="entry name" value="GLYCINE CLEAVAGE SYSTEM H PROTEIN"/>
    <property type="match status" value="1"/>
</dbReference>
<evidence type="ECO:0000259" key="5">
    <source>
        <dbReference type="PROSITE" id="PS50968"/>
    </source>
</evidence>
<dbReference type="InterPro" id="IPR011053">
    <property type="entry name" value="Single_hybrid_motif"/>
</dbReference>
<dbReference type="OrthoDB" id="9796712at2"/>
<dbReference type="Pfam" id="PF01597">
    <property type="entry name" value="GCV_H"/>
    <property type="match status" value="1"/>
</dbReference>
<feature type="modified residue" description="N6-lipoyllysine" evidence="3 4">
    <location>
        <position position="63"/>
    </location>
</feature>
<dbReference type="SUPFAM" id="SSF51230">
    <property type="entry name" value="Single hybrid motif"/>
    <property type="match status" value="1"/>
</dbReference>